<feature type="chain" id="PRO_5024372649" evidence="2">
    <location>
        <begin position="22"/>
        <end position="308"/>
    </location>
</feature>
<keyword evidence="2" id="KW-0732">Signal</keyword>
<evidence type="ECO:0000256" key="2">
    <source>
        <dbReference type="SAM" id="SignalP"/>
    </source>
</evidence>
<protein>
    <submittedName>
        <fullName evidence="3">Uncharacterized protein</fullName>
    </submittedName>
</protein>
<dbReference type="Proteomes" id="UP000327468">
    <property type="component" value="Chromosome 16"/>
</dbReference>
<feature type="region of interest" description="Disordered" evidence="1">
    <location>
        <begin position="57"/>
        <end position="87"/>
    </location>
</feature>
<accession>A0A5N5LWZ9</accession>
<reference evidence="3 4" key="1">
    <citation type="submission" date="2019-06" db="EMBL/GenBank/DDBJ databases">
        <title>A chromosome-scale genome assembly of the striped catfish, Pangasianodon hypophthalmus.</title>
        <authorList>
            <person name="Wen M."/>
            <person name="Zahm M."/>
            <person name="Roques C."/>
            <person name="Cabau C."/>
            <person name="Klopp C."/>
            <person name="Donnadieu C."/>
            <person name="Jouanno E."/>
            <person name="Avarre J.-C."/>
            <person name="Campet M."/>
            <person name="Ha T.T.T."/>
            <person name="Dugue R."/>
            <person name="Lampietro C."/>
            <person name="Louis A."/>
            <person name="Herpin A."/>
            <person name="Echchiki A."/>
            <person name="Berthelot C."/>
            <person name="Parey E."/>
            <person name="Roest-Crollius H."/>
            <person name="Braasch I."/>
            <person name="Postlethwait J."/>
            <person name="Bobe J."/>
            <person name="Montfort J."/>
            <person name="Bouchez O."/>
            <person name="Begum T."/>
            <person name="Schartl M."/>
            <person name="Guiguen Y."/>
        </authorList>
    </citation>
    <scope>NUCLEOTIDE SEQUENCE [LARGE SCALE GENOMIC DNA]</scope>
    <source>
        <strain evidence="3 4">Indonesia</strain>
        <tissue evidence="3">Blood</tissue>
    </source>
</reference>
<proteinExistence type="predicted"/>
<organism evidence="3 4">
    <name type="scientific">Pangasianodon hypophthalmus</name>
    <name type="common">Striped catfish</name>
    <name type="synonym">Helicophagus hypophthalmus</name>
    <dbReference type="NCBI Taxonomy" id="310915"/>
    <lineage>
        <taxon>Eukaryota</taxon>
        <taxon>Metazoa</taxon>
        <taxon>Chordata</taxon>
        <taxon>Craniata</taxon>
        <taxon>Vertebrata</taxon>
        <taxon>Euteleostomi</taxon>
        <taxon>Actinopterygii</taxon>
        <taxon>Neopterygii</taxon>
        <taxon>Teleostei</taxon>
        <taxon>Ostariophysi</taxon>
        <taxon>Siluriformes</taxon>
        <taxon>Pangasiidae</taxon>
        <taxon>Pangasianodon</taxon>
    </lineage>
</organism>
<sequence>MMIMEMQLAVLLLCVLRITEGFPLSLAPPQSSPGYTLLVPVTVLGSNGPQVVLVPVSSDWRTQRNQNPTAQSEQTHTHTEPEQQHMTSQKLLENQNVNSPFLQLPTVSPDTPTPENPLPQGQVLPVWNSIPGVVPLQPGVNGQPFFPVWAPPAGGAAGGQRQVVSVARPAALSNSASSEEGDAQVIYILPISAEIPNMGIMEGGQGGVDPELTPDLNPNANLHLKPDTNPNPDPNPGHLQLQSTPAPSPAPGPAPRPALPAGVQETTDPLGKAPPSVGAGQRTQTGGATTSCNHKGGAANAKANTPLL</sequence>
<evidence type="ECO:0000313" key="4">
    <source>
        <dbReference type="Proteomes" id="UP000327468"/>
    </source>
</evidence>
<evidence type="ECO:0000313" key="3">
    <source>
        <dbReference type="EMBL" id="KAB5546776.1"/>
    </source>
</evidence>
<feature type="compositionally biased region" description="Low complexity" evidence="1">
    <location>
        <begin position="278"/>
        <end position="308"/>
    </location>
</feature>
<comment type="caution">
    <text evidence="3">The sequence shown here is derived from an EMBL/GenBank/DDBJ whole genome shotgun (WGS) entry which is preliminary data.</text>
</comment>
<name>A0A5N5LWZ9_PANHP</name>
<feature type="compositionally biased region" description="Polar residues" evidence="1">
    <location>
        <begin position="59"/>
        <end position="74"/>
    </location>
</feature>
<keyword evidence="4" id="KW-1185">Reference proteome</keyword>
<feature type="signal peptide" evidence="2">
    <location>
        <begin position="1"/>
        <end position="21"/>
    </location>
</feature>
<feature type="compositionally biased region" description="Pro residues" evidence="1">
    <location>
        <begin position="246"/>
        <end position="258"/>
    </location>
</feature>
<feature type="region of interest" description="Disordered" evidence="1">
    <location>
        <begin position="101"/>
        <end position="120"/>
    </location>
</feature>
<dbReference type="AlphaFoldDB" id="A0A5N5LWZ9"/>
<feature type="compositionally biased region" description="Polar residues" evidence="1">
    <location>
        <begin position="101"/>
        <end position="110"/>
    </location>
</feature>
<feature type="region of interest" description="Disordered" evidence="1">
    <location>
        <begin position="200"/>
        <end position="308"/>
    </location>
</feature>
<dbReference type="EMBL" id="VFJC01000017">
    <property type="protein sequence ID" value="KAB5546776.1"/>
    <property type="molecule type" value="Genomic_DNA"/>
</dbReference>
<gene>
    <name evidence="3" type="ORF">PHYPO_G00075820</name>
</gene>
<evidence type="ECO:0000256" key="1">
    <source>
        <dbReference type="SAM" id="MobiDB-lite"/>
    </source>
</evidence>